<feature type="domain" description="Helicase ATP-binding" evidence="7">
    <location>
        <begin position="212"/>
        <end position="291"/>
    </location>
</feature>
<evidence type="ECO:0000259" key="6">
    <source>
        <dbReference type="PROSITE" id="PS50020"/>
    </source>
</evidence>
<dbReference type="InterPro" id="IPR001202">
    <property type="entry name" value="WW_dom"/>
</dbReference>
<comment type="caution">
    <text evidence="9">The sequence shown here is derived from an EMBL/GenBank/DDBJ whole genome shotgun (WGS) entry which is preliminary data.</text>
</comment>
<dbReference type="Pfam" id="PF00397">
    <property type="entry name" value="WW"/>
    <property type="match status" value="1"/>
</dbReference>
<evidence type="ECO:0000259" key="8">
    <source>
        <dbReference type="PROSITE" id="PS51195"/>
    </source>
</evidence>
<evidence type="ECO:0000256" key="2">
    <source>
        <dbReference type="ARBA" id="ARBA00022801"/>
    </source>
</evidence>
<feature type="non-terminal residue" evidence="9">
    <location>
        <position position="1"/>
    </location>
</feature>
<dbReference type="PROSITE" id="PS51192">
    <property type="entry name" value="HELICASE_ATP_BIND_1"/>
    <property type="match status" value="1"/>
</dbReference>
<dbReference type="InterPro" id="IPR014014">
    <property type="entry name" value="RNA_helicase_DEAD_Q_motif"/>
</dbReference>
<evidence type="ECO:0000259" key="7">
    <source>
        <dbReference type="PROSITE" id="PS51192"/>
    </source>
</evidence>
<evidence type="ECO:0000256" key="5">
    <source>
        <dbReference type="PROSITE-ProRule" id="PRU00552"/>
    </source>
</evidence>
<gene>
    <name evidence="9" type="ORF">PGLA2088_LOCUS9708</name>
</gene>
<dbReference type="GO" id="GO:0003724">
    <property type="term" value="F:RNA helicase activity"/>
    <property type="evidence" value="ECO:0007669"/>
    <property type="project" value="InterPro"/>
</dbReference>
<dbReference type="CDD" id="cd00268">
    <property type="entry name" value="DEADc"/>
    <property type="match status" value="1"/>
</dbReference>
<keyword evidence="3" id="KW-0347">Helicase</keyword>
<organism evidence="9 10">
    <name type="scientific">Polarella glacialis</name>
    <name type="common">Dinoflagellate</name>
    <dbReference type="NCBI Taxonomy" id="89957"/>
    <lineage>
        <taxon>Eukaryota</taxon>
        <taxon>Sar</taxon>
        <taxon>Alveolata</taxon>
        <taxon>Dinophyceae</taxon>
        <taxon>Suessiales</taxon>
        <taxon>Suessiaceae</taxon>
        <taxon>Polarella</taxon>
    </lineage>
</organism>
<evidence type="ECO:0000256" key="1">
    <source>
        <dbReference type="ARBA" id="ARBA00022741"/>
    </source>
</evidence>
<dbReference type="PANTHER" id="PTHR47958">
    <property type="entry name" value="ATP-DEPENDENT RNA HELICASE DBP3"/>
    <property type="match status" value="1"/>
</dbReference>
<proteinExistence type="predicted"/>
<keyword evidence="1" id="KW-0547">Nucleotide-binding</keyword>
<dbReference type="SUPFAM" id="SSF51045">
    <property type="entry name" value="WW domain"/>
    <property type="match status" value="1"/>
</dbReference>
<dbReference type="Proteomes" id="UP000626109">
    <property type="component" value="Unassembled WGS sequence"/>
</dbReference>
<dbReference type="GO" id="GO:0005524">
    <property type="term" value="F:ATP binding"/>
    <property type="evidence" value="ECO:0007669"/>
    <property type="project" value="UniProtKB-KW"/>
</dbReference>
<dbReference type="CDD" id="cd00201">
    <property type="entry name" value="WW"/>
    <property type="match status" value="1"/>
</dbReference>
<dbReference type="Pfam" id="PF00270">
    <property type="entry name" value="DEAD"/>
    <property type="match status" value="1"/>
</dbReference>
<evidence type="ECO:0000256" key="4">
    <source>
        <dbReference type="ARBA" id="ARBA00022840"/>
    </source>
</evidence>
<reference evidence="9" key="1">
    <citation type="submission" date="2021-02" db="EMBL/GenBank/DDBJ databases">
        <authorList>
            <person name="Dougan E. K."/>
            <person name="Rhodes N."/>
            <person name="Thang M."/>
            <person name="Chan C."/>
        </authorList>
    </citation>
    <scope>NUCLEOTIDE SEQUENCE</scope>
</reference>
<dbReference type="InterPro" id="IPR014001">
    <property type="entry name" value="Helicase_ATP-bd"/>
</dbReference>
<feature type="short sequence motif" description="Q motif" evidence="5">
    <location>
        <begin position="181"/>
        <end position="209"/>
    </location>
</feature>
<keyword evidence="2" id="KW-0378">Hydrolase</keyword>
<evidence type="ECO:0000313" key="10">
    <source>
        <dbReference type="Proteomes" id="UP000626109"/>
    </source>
</evidence>
<accession>A0A813INY0</accession>
<dbReference type="PROSITE" id="PS51195">
    <property type="entry name" value="Q_MOTIF"/>
    <property type="match status" value="1"/>
</dbReference>
<feature type="domain" description="DEAD-box RNA helicase Q" evidence="8">
    <location>
        <begin position="181"/>
        <end position="209"/>
    </location>
</feature>
<feature type="domain" description="WW" evidence="6">
    <location>
        <begin position="14"/>
        <end position="47"/>
    </location>
</feature>
<dbReference type="InterPro" id="IPR011545">
    <property type="entry name" value="DEAD/DEAH_box_helicase_dom"/>
</dbReference>
<dbReference type="PROSITE" id="PS01159">
    <property type="entry name" value="WW_DOMAIN_1"/>
    <property type="match status" value="1"/>
</dbReference>
<evidence type="ECO:0000313" key="9">
    <source>
        <dbReference type="EMBL" id="CAE8652461.1"/>
    </source>
</evidence>
<keyword evidence="4" id="KW-0067">ATP-binding</keyword>
<dbReference type="Gene3D" id="2.20.70.10">
    <property type="match status" value="1"/>
</dbReference>
<protein>
    <recommendedName>
        <fullName evidence="11">RNA helicase</fullName>
    </recommendedName>
</protein>
<dbReference type="EMBL" id="CAJNNW010010792">
    <property type="protein sequence ID" value="CAE8652461.1"/>
    <property type="molecule type" value="Genomic_DNA"/>
</dbReference>
<dbReference type="SUPFAM" id="SSF52540">
    <property type="entry name" value="P-loop containing nucleoside triphosphate hydrolases"/>
    <property type="match status" value="1"/>
</dbReference>
<sequence>MAAPAPQGGTQAPQQLSPEWWMAFGPTGHPYYHNTKTNETTWSRPDLGTATTAKSMDQQAMASYQQSMGCGGGGGGGCGGGCGGCGGGGSCGGGGGYGAPGGYGGQQAPMQQQQPQGYQQGGGAPMNGCGGGYGGGGQQGYGGGAPQNYGGGAPQAAPAGGGAPPGEVSCTGNGNIPPPLFNYDQVNLPRPLVEPMLQAGFKAPTPIQAYAWPVLSGGRDLIAVAKTGSGKTLGFLLPCFGRMQTERMSGGPLMLVMAPTRELAVQIDADCKKYAAPGGITSALAYGGAPK</sequence>
<dbReference type="GO" id="GO:0003676">
    <property type="term" value="F:nucleic acid binding"/>
    <property type="evidence" value="ECO:0007669"/>
    <property type="project" value="InterPro"/>
</dbReference>
<dbReference type="InterPro" id="IPR044742">
    <property type="entry name" value="DEAD/DEAH_RhlB"/>
</dbReference>
<dbReference type="SMART" id="SM00456">
    <property type="entry name" value="WW"/>
    <property type="match status" value="1"/>
</dbReference>
<dbReference type="Gene3D" id="3.40.50.300">
    <property type="entry name" value="P-loop containing nucleotide triphosphate hydrolases"/>
    <property type="match status" value="1"/>
</dbReference>
<dbReference type="InterPro" id="IPR036020">
    <property type="entry name" value="WW_dom_sf"/>
</dbReference>
<dbReference type="InterPro" id="IPR027417">
    <property type="entry name" value="P-loop_NTPase"/>
</dbReference>
<evidence type="ECO:0008006" key="11">
    <source>
        <dbReference type="Google" id="ProtNLM"/>
    </source>
</evidence>
<name>A0A813INY0_POLGL</name>
<dbReference type="AlphaFoldDB" id="A0A813INY0"/>
<dbReference type="GO" id="GO:0016787">
    <property type="term" value="F:hydrolase activity"/>
    <property type="evidence" value="ECO:0007669"/>
    <property type="project" value="UniProtKB-KW"/>
</dbReference>
<dbReference type="PROSITE" id="PS50020">
    <property type="entry name" value="WW_DOMAIN_2"/>
    <property type="match status" value="1"/>
</dbReference>
<evidence type="ECO:0000256" key="3">
    <source>
        <dbReference type="ARBA" id="ARBA00022806"/>
    </source>
</evidence>